<gene>
    <name evidence="2" type="ORF">Fcan01_20873</name>
</gene>
<organism evidence="2 3">
    <name type="scientific">Folsomia candida</name>
    <name type="common">Springtail</name>
    <dbReference type="NCBI Taxonomy" id="158441"/>
    <lineage>
        <taxon>Eukaryota</taxon>
        <taxon>Metazoa</taxon>
        <taxon>Ecdysozoa</taxon>
        <taxon>Arthropoda</taxon>
        <taxon>Hexapoda</taxon>
        <taxon>Collembola</taxon>
        <taxon>Entomobryomorpha</taxon>
        <taxon>Isotomoidea</taxon>
        <taxon>Isotomidae</taxon>
        <taxon>Proisotominae</taxon>
        <taxon>Folsomia</taxon>
    </lineage>
</organism>
<sequence>MLSEIILPHLTRHFSIARLNHCLFYEWNPKKNRVTESGKFDKKWSRVMLLVSWGYVLLQIIGLSISSATPAEKIFPATLTYLNIACSFLGFVWSADSANVQLMNIIYWSEKRSREECRGHGKILAVIINLTYSLANFSAYVAFPPAIVVMLVILPCQAPLLGSLLLPRDQCSRPLFQSLGIMLIFRVIVIVVEFIQIYRHVVIAAHYIMYILVSGILYFWEEAIKLLRFPYSMEGYRALQVLETILNASIRFRIFPTVLFLAPTMEILTICACIKYYDATDKIQLVLIAVLAVNATVLNVLYCTGAGIVCRKSGEYLRDMKARVKGKLDKKLLKSYAPLKVRFGSNFMDELTPLIIQQFCTAQTANLLLLSYK</sequence>
<keyword evidence="1" id="KW-1133">Transmembrane helix</keyword>
<feature type="transmembrane region" description="Helical" evidence="1">
    <location>
        <begin position="254"/>
        <end position="277"/>
    </location>
</feature>
<dbReference type="AlphaFoldDB" id="A0A226DF95"/>
<reference evidence="2 3" key="1">
    <citation type="submission" date="2015-12" db="EMBL/GenBank/DDBJ databases">
        <title>The genome of Folsomia candida.</title>
        <authorList>
            <person name="Faddeeva A."/>
            <person name="Derks M.F."/>
            <person name="Anvar Y."/>
            <person name="Smit S."/>
            <person name="Van Straalen N."/>
            <person name="Roelofs D."/>
        </authorList>
    </citation>
    <scope>NUCLEOTIDE SEQUENCE [LARGE SCALE GENOMIC DNA]</scope>
    <source>
        <strain evidence="2 3">VU population</strain>
        <tissue evidence="2">Whole body</tissue>
    </source>
</reference>
<feature type="transmembrane region" description="Helical" evidence="1">
    <location>
        <begin position="178"/>
        <end position="198"/>
    </location>
</feature>
<feature type="transmembrane region" description="Helical" evidence="1">
    <location>
        <begin position="47"/>
        <end position="69"/>
    </location>
</feature>
<keyword evidence="1" id="KW-0472">Membrane</keyword>
<dbReference type="EMBL" id="LNIX01000019">
    <property type="protein sequence ID" value="OXA44222.1"/>
    <property type="molecule type" value="Genomic_DNA"/>
</dbReference>
<keyword evidence="1" id="KW-0812">Transmembrane</keyword>
<evidence type="ECO:0000313" key="2">
    <source>
        <dbReference type="EMBL" id="OXA44222.1"/>
    </source>
</evidence>
<feature type="transmembrane region" description="Helical" evidence="1">
    <location>
        <begin position="81"/>
        <end position="102"/>
    </location>
</feature>
<evidence type="ECO:0000256" key="1">
    <source>
        <dbReference type="SAM" id="Phobius"/>
    </source>
</evidence>
<accession>A0A226DF95</accession>
<dbReference type="Proteomes" id="UP000198287">
    <property type="component" value="Unassembled WGS sequence"/>
</dbReference>
<evidence type="ECO:0000313" key="3">
    <source>
        <dbReference type="Proteomes" id="UP000198287"/>
    </source>
</evidence>
<protein>
    <submittedName>
        <fullName evidence="2">Uncharacterized protein</fullName>
    </submittedName>
</protein>
<name>A0A226DF95_FOLCA</name>
<feature type="transmembrane region" description="Helical" evidence="1">
    <location>
        <begin position="147"/>
        <end position="166"/>
    </location>
</feature>
<feature type="transmembrane region" description="Helical" evidence="1">
    <location>
        <begin position="283"/>
        <end position="310"/>
    </location>
</feature>
<feature type="transmembrane region" description="Helical" evidence="1">
    <location>
        <begin position="204"/>
        <end position="220"/>
    </location>
</feature>
<keyword evidence="3" id="KW-1185">Reference proteome</keyword>
<proteinExistence type="predicted"/>
<comment type="caution">
    <text evidence="2">The sequence shown here is derived from an EMBL/GenBank/DDBJ whole genome shotgun (WGS) entry which is preliminary data.</text>
</comment>